<dbReference type="Gene3D" id="3.30.420.10">
    <property type="entry name" value="Ribonuclease H-like superfamily/Ribonuclease H"/>
    <property type="match status" value="1"/>
</dbReference>
<dbReference type="Proteomes" id="UP000663866">
    <property type="component" value="Unassembled WGS sequence"/>
</dbReference>
<dbReference type="InterPro" id="IPR036397">
    <property type="entry name" value="RNaseH_sf"/>
</dbReference>
<evidence type="ECO:0000313" key="1">
    <source>
        <dbReference type="EMBL" id="CAF2064166.1"/>
    </source>
</evidence>
<proteinExistence type="predicted"/>
<evidence type="ECO:0008006" key="5">
    <source>
        <dbReference type="Google" id="ProtNLM"/>
    </source>
</evidence>
<dbReference type="Proteomes" id="UP000663856">
    <property type="component" value="Unassembled WGS sequence"/>
</dbReference>
<dbReference type="GO" id="GO:0003676">
    <property type="term" value="F:nucleic acid binding"/>
    <property type="evidence" value="ECO:0007669"/>
    <property type="project" value="InterPro"/>
</dbReference>
<dbReference type="EMBL" id="CAJOBG010003970">
    <property type="protein sequence ID" value="CAF4089283.1"/>
    <property type="molecule type" value="Genomic_DNA"/>
</dbReference>
<dbReference type="Proteomes" id="UP000663842">
    <property type="component" value="Unassembled WGS sequence"/>
</dbReference>
<organism evidence="2 4">
    <name type="scientific">Rotaria magnacalcarata</name>
    <dbReference type="NCBI Taxonomy" id="392030"/>
    <lineage>
        <taxon>Eukaryota</taxon>
        <taxon>Metazoa</taxon>
        <taxon>Spiralia</taxon>
        <taxon>Gnathifera</taxon>
        <taxon>Rotifera</taxon>
        <taxon>Eurotatoria</taxon>
        <taxon>Bdelloidea</taxon>
        <taxon>Philodinida</taxon>
        <taxon>Philodinidae</taxon>
        <taxon>Rotaria</taxon>
    </lineage>
</organism>
<name>A0A819UZF7_9BILA</name>
<evidence type="ECO:0000313" key="3">
    <source>
        <dbReference type="EMBL" id="CAF4103622.1"/>
    </source>
</evidence>
<comment type="caution">
    <text evidence="2">The sequence shown here is derived from an EMBL/GenBank/DDBJ whole genome shotgun (WGS) entry which is preliminary data.</text>
</comment>
<dbReference type="EMBL" id="CAJNRF010004757">
    <property type="protein sequence ID" value="CAF2064166.1"/>
    <property type="molecule type" value="Genomic_DNA"/>
</dbReference>
<evidence type="ECO:0000313" key="4">
    <source>
        <dbReference type="Proteomes" id="UP000663866"/>
    </source>
</evidence>
<dbReference type="Gene3D" id="1.10.10.60">
    <property type="entry name" value="Homeodomain-like"/>
    <property type="match status" value="1"/>
</dbReference>
<keyword evidence="4" id="KW-1185">Reference proteome</keyword>
<accession>A0A819UZF7</accession>
<evidence type="ECO:0000313" key="2">
    <source>
        <dbReference type="EMBL" id="CAF4089283.1"/>
    </source>
</evidence>
<dbReference type="EMBL" id="CAJOBF010003680">
    <property type="protein sequence ID" value="CAF4103622.1"/>
    <property type="molecule type" value="Genomic_DNA"/>
</dbReference>
<sequence>MMFGQYPTGPFDLLIGERTEEVRLTTNELVKVQEYKKNLINTLRYAYNIVKQHAEIEKLKQKAKYDRHTTDRRYTEGDLLLVTKMTRDERQALSQRICNFYCDSSNKSVKTTVHYFVKQNIPRRTIYYILNKYLRYGIARDQSRSGRPLKLSNKKLNDIVKSVNNRSGISQRKIGRRFHVHHSTISRNLRRKTSIRIRKRQTAPKMDSEDQEKRAKTNCGKLYCKLLSGCDPILDDENFFTLTGDNVIGNRFFYSTDLTTAPVDIKFRKKKKFESKIMIWMAISSKGVSDVYVHKSKQAIRQDTYLNQCINKRLLPFIEKYHQDNNYLFWPDLASAHYSKSVQERLNEKNVLFVIREDNPPNVPQARPIETVGTLLERKVYESNWEAKNLDVLARRIKKKSKDLDQKMLQDMIDGVRRKLRAMWREGLYSVL</sequence>
<gene>
    <name evidence="2" type="ORF">OVN521_LOCUS20259</name>
    <name evidence="3" type="ORF">UXM345_LOCUS22388</name>
    <name evidence="1" type="ORF">WKI299_LOCUS12725</name>
</gene>
<dbReference type="AlphaFoldDB" id="A0A819UZF7"/>
<reference evidence="2" key="1">
    <citation type="submission" date="2021-02" db="EMBL/GenBank/DDBJ databases">
        <authorList>
            <person name="Nowell W R."/>
        </authorList>
    </citation>
    <scope>NUCLEOTIDE SEQUENCE</scope>
</reference>
<protein>
    <recommendedName>
        <fullName evidence="5">Transposase</fullName>
    </recommendedName>
</protein>